<dbReference type="RefSeq" id="XP_008861592.1">
    <property type="nucleotide sequence ID" value="XM_008863370.1"/>
</dbReference>
<dbReference type="OrthoDB" id="76535at2759"/>
<gene>
    <name evidence="1" type="ORF">H310_00551</name>
</gene>
<proteinExistence type="predicted"/>
<accession>A0A024UUI1</accession>
<evidence type="ECO:0000313" key="1">
    <source>
        <dbReference type="EMBL" id="ETW10181.1"/>
    </source>
</evidence>
<dbReference type="GeneID" id="20077601"/>
<dbReference type="EMBL" id="KI913952">
    <property type="protein sequence ID" value="ETW10181.1"/>
    <property type="molecule type" value="Genomic_DNA"/>
</dbReference>
<name>A0A024UUI1_9STRA</name>
<reference evidence="1" key="1">
    <citation type="submission" date="2013-12" db="EMBL/GenBank/DDBJ databases">
        <title>The Genome Sequence of Aphanomyces invadans NJM9701.</title>
        <authorList>
            <consortium name="The Broad Institute Genomics Platform"/>
            <person name="Russ C."/>
            <person name="Tyler B."/>
            <person name="van West P."/>
            <person name="Dieguez-Uribeondo J."/>
            <person name="Young S.K."/>
            <person name="Zeng Q."/>
            <person name="Gargeya S."/>
            <person name="Fitzgerald M."/>
            <person name="Abouelleil A."/>
            <person name="Alvarado L."/>
            <person name="Chapman S.B."/>
            <person name="Gainer-Dewar J."/>
            <person name="Goldberg J."/>
            <person name="Griggs A."/>
            <person name="Gujja S."/>
            <person name="Hansen M."/>
            <person name="Howarth C."/>
            <person name="Imamovic A."/>
            <person name="Ireland A."/>
            <person name="Larimer J."/>
            <person name="McCowan C."/>
            <person name="Murphy C."/>
            <person name="Pearson M."/>
            <person name="Poon T.W."/>
            <person name="Priest M."/>
            <person name="Roberts A."/>
            <person name="Saif S."/>
            <person name="Shea T."/>
            <person name="Sykes S."/>
            <person name="Wortman J."/>
            <person name="Nusbaum C."/>
            <person name="Birren B."/>
        </authorList>
    </citation>
    <scope>NUCLEOTIDE SEQUENCE [LARGE SCALE GENOMIC DNA]</scope>
    <source>
        <strain evidence="1">NJM9701</strain>
    </source>
</reference>
<organism evidence="1">
    <name type="scientific">Aphanomyces invadans</name>
    <dbReference type="NCBI Taxonomy" id="157072"/>
    <lineage>
        <taxon>Eukaryota</taxon>
        <taxon>Sar</taxon>
        <taxon>Stramenopiles</taxon>
        <taxon>Oomycota</taxon>
        <taxon>Saprolegniomycetes</taxon>
        <taxon>Saprolegniales</taxon>
        <taxon>Verrucalvaceae</taxon>
        <taxon>Aphanomyces</taxon>
    </lineage>
</organism>
<sequence>MEEVAMCVVTTDTGHVLVNWAPQDTPISAPHLGSLAATLQQFSHGQSLSVLQYDVYSIVVARSPLVPVLCCLVSTSSTNLAAVKLVGSFILHECFDRHSAIIMSIVQQANDEAESMAHAYTLTTALLGQSSHETHNDLMAFQSTCIIPCLANDLNHKIAQALSDANLSRSVRAVWIYHIDSPEPAFQWTPPNAASVALAPWLPHVTHTFHQHLTARARLDQRQLTLQPLDEPMDTDVADPSFIALNLLNLDGFCVAVLYSADASLATSPSGSLTSCDPCNPLCDGSGTLVVADIPWLFRLNVSDPAPHAAVQAVLKVLSLS</sequence>
<protein>
    <submittedName>
        <fullName evidence="1">Uncharacterized protein</fullName>
    </submittedName>
</protein>
<dbReference type="VEuPathDB" id="FungiDB:H310_00551"/>
<dbReference type="AlphaFoldDB" id="A0A024UUI1"/>